<dbReference type="EMBL" id="QICC01000008">
    <property type="protein sequence ID" value="RNM42697.1"/>
    <property type="molecule type" value="Genomic_DNA"/>
</dbReference>
<comment type="caution">
    <text evidence="3">The sequence shown here is derived from an EMBL/GenBank/DDBJ whole genome shotgun (WGS) entry which is preliminary data.</text>
</comment>
<gene>
    <name evidence="2" type="ORF">C1876_04055</name>
    <name evidence="3" type="ORF">DMP09_03615</name>
</gene>
<protein>
    <submittedName>
        <fullName evidence="3">Uncharacterized protein</fullName>
    </submittedName>
</protein>
<organism evidence="3 5">
    <name type="scientific">Eggerthella sinensis</name>
    <dbReference type="NCBI Taxonomy" id="242230"/>
    <lineage>
        <taxon>Bacteria</taxon>
        <taxon>Bacillati</taxon>
        <taxon>Actinomycetota</taxon>
        <taxon>Coriobacteriia</taxon>
        <taxon>Eggerthellales</taxon>
        <taxon>Eggerthellaceae</taxon>
        <taxon>Eggerthella</taxon>
    </lineage>
</organism>
<reference evidence="3" key="3">
    <citation type="journal article" date="2019" name="Microbiol. Resour. Announc.">
        <title>Draft Genome Sequences of Type Strains of Gordonibacter faecihominis, Paraeggerthella hongkongensis, Parvibacter caecicola,Slackia equolifaciens, Slackia faecicanis, and Slackia isoflavoniconvertens.</title>
        <authorList>
            <person name="Danylec N."/>
            <person name="Stoll D.A."/>
            <person name="Dotsch A."/>
            <person name="Huch M."/>
        </authorList>
    </citation>
    <scope>NUCLEOTIDE SEQUENCE</scope>
    <source>
        <strain evidence="3">DSM 16107</strain>
    </source>
</reference>
<proteinExistence type="predicted"/>
<accession>A0A3N0J0L4</accession>
<feature type="compositionally biased region" description="Acidic residues" evidence="1">
    <location>
        <begin position="1"/>
        <end position="52"/>
    </location>
</feature>
<dbReference type="Proteomes" id="UP000253817">
    <property type="component" value="Unassembled WGS sequence"/>
</dbReference>
<name>A0A3N0J0L4_9ACTN</name>
<dbReference type="RefSeq" id="WP_114545437.1">
    <property type="nucleotide sequence ID" value="NZ_PPTT01000005.1"/>
</dbReference>
<dbReference type="AlphaFoldDB" id="A0A3N0J0L4"/>
<evidence type="ECO:0000256" key="1">
    <source>
        <dbReference type="SAM" id="MobiDB-lite"/>
    </source>
</evidence>
<reference evidence="2 4" key="1">
    <citation type="journal article" date="2018" name="Elife">
        <title>Discovery and characterization of a prevalent human gut bacterial enzyme sufficient for the inactivation of a family of plant toxins.</title>
        <authorList>
            <person name="Koppel N."/>
            <person name="Bisanz J.E."/>
            <person name="Pandelia M.E."/>
            <person name="Turnbaugh P.J."/>
            <person name="Balskus E.P."/>
        </authorList>
    </citation>
    <scope>NUCLEOTIDE SEQUENCE [LARGE SCALE GENOMIC DNA]</scope>
    <source>
        <strain evidence="2 4">DSM 16107</strain>
    </source>
</reference>
<dbReference type="EMBL" id="PPTT01000005">
    <property type="protein sequence ID" value="RDB70409.1"/>
    <property type="molecule type" value="Genomic_DNA"/>
</dbReference>
<keyword evidence="4" id="KW-1185">Reference proteome</keyword>
<evidence type="ECO:0000313" key="2">
    <source>
        <dbReference type="EMBL" id="RDB70409.1"/>
    </source>
</evidence>
<evidence type="ECO:0000313" key="3">
    <source>
        <dbReference type="EMBL" id="RNM42697.1"/>
    </source>
</evidence>
<reference evidence="5" key="2">
    <citation type="submission" date="2018-05" db="EMBL/GenBank/DDBJ databases">
        <title>Genome Sequencing of selected type strains of the family Eggerthellaceae.</title>
        <authorList>
            <person name="Danylec N."/>
            <person name="Stoll D.A."/>
            <person name="Doetsch A."/>
            <person name="Huch M."/>
        </authorList>
    </citation>
    <scope>NUCLEOTIDE SEQUENCE [LARGE SCALE GENOMIC DNA]</scope>
    <source>
        <strain evidence="5">DSM 16107</strain>
    </source>
</reference>
<dbReference type="Proteomes" id="UP000270112">
    <property type="component" value="Unassembled WGS sequence"/>
</dbReference>
<feature type="region of interest" description="Disordered" evidence="1">
    <location>
        <begin position="1"/>
        <end position="76"/>
    </location>
</feature>
<dbReference type="OrthoDB" id="3174081at2"/>
<evidence type="ECO:0000313" key="5">
    <source>
        <dbReference type="Proteomes" id="UP000270112"/>
    </source>
</evidence>
<evidence type="ECO:0000313" key="4">
    <source>
        <dbReference type="Proteomes" id="UP000253817"/>
    </source>
</evidence>
<sequence>MGLDEELDTIEDGAETEAEQIDQETELEDVEEFQDDEEFDPQDEETDLEEAYEGFFAEEGPDGEGETSPVGDGGLATLVEDQTGLDLSEEGFHIVDGDREAAEDELYEKGSLDTYDADALDEDGDVTAGAVSEITEANALEELEDGQADDVQDVTIIEPSAEDDGYELVELELDDDDIVRYIEDEDGDVIGFVLEEDGEEVEYFYVEEEEGEASDDDNEFDFGITKEGVAAATSDMNAIYKDGIAVAAELKGAFDDIKSAFDFTSILKK</sequence>